<gene>
    <name evidence="3" type="ORF">ACFOZY_00310</name>
</gene>
<dbReference type="EMBL" id="JBHSEC010000001">
    <property type="protein sequence ID" value="MFC4408866.1"/>
    <property type="molecule type" value="Genomic_DNA"/>
</dbReference>
<feature type="domain" description="Copper amine oxidase-like N-terminal" evidence="2">
    <location>
        <begin position="221"/>
        <end position="299"/>
    </location>
</feature>
<evidence type="ECO:0000313" key="4">
    <source>
        <dbReference type="Proteomes" id="UP001595817"/>
    </source>
</evidence>
<dbReference type="SUPFAM" id="SSF55383">
    <property type="entry name" value="Copper amine oxidase, domain N"/>
    <property type="match status" value="1"/>
</dbReference>
<dbReference type="InterPro" id="IPR012854">
    <property type="entry name" value="Cu_amine_oxidase-like_N"/>
</dbReference>
<dbReference type="Gene3D" id="3.30.457.10">
    <property type="entry name" value="Copper amine oxidase-like, N-terminal domain"/>
    <property type="match status" value="1"/>
</dbReference>
<evidence type="ECO:0000313" key="3">
    <source>
        <dbReference type="EMBL" id="MFC4408866.1"/>
    </source>
</evidence>
<dbReference type="Proteomes" id="UP001595817">
    <property type="component" value="Unassembled WGS sequence"/>
</dbReference>
<comment type="caution">
    <text evidence="3">The sequence shown here is derived from an EMBL/GenBank/DDBJ whole genome shotgun (WGS) entry which is preliminary data.</text>
</comment>
<feature type="chain" id="PRO_5046398999" evidence="1">
    <location>
        <begin position="28"/>
        <end position="300"/>
    </location>
</feature>
<accession>A0ABV8WZE5</accession>
<dbReference type="InterPro" id="IPR036582">
    <property type="entry name" value="Mao_N_sf"/>
</dbReference>
<dbReference type="Pfam" id="PF07833">
    <property type="entry name" value="Cu_amine_oxidN1"/>
    <property type="match status" value="1"/>
</dbReference>
<proteinExistence type="predicted"/>
<organism evidence="3 4">
    <name type="scientific">Chungangia koreensis</name>
    <dbReference type="NCBI Taxonomy" id="752657"/>
    <lineage>
        <taxon>Bacteria</taxon>
        <taxon>Bacillati</taxon>
        <taxon>Bacillota</taxon>
        <taxon>Bacilli</taxon>
        <taxon>Lactobacillales</taxon>
        <taxon>Chungangia</taxon>
    </lineage>
</organism>
<keyword evidence="4" id="KW-1185">Reference proteome</keyword>
<dbReference type="RefSeq" id="WP_378151015.1">
    <property type="nucleotide sequence ID" value="NZ_JBHSEC010000001.1"/>
</dbReference>
<reference evidence="4" key="1">
    <citation type="journal article" date="2019" name="Int. J. Syst. Evol. Microbiol.">
        <title>The Global Catalogue of Microorganisms (GCM) 10K type strain sequencing project: providing services to taxonomists for standard genome sequencing and annotation.</title>
        <authorList>
            <consortium name="The Broad Institute Genomics Platform"/>
            <consortium name="The Broad Institute Genome Sequencing Center for Infectious Disease"/>
            <person name="Wu L."/>
            <person name="Ma J."/>
        </authorList>
    </citation>
    <scope>NUCLEOTIDE SEQUENCE [LARGE SCALE GENOMIC DNA]</scope>
    <source>
        <strain evidence="4">CCUG 59778</strain>
    </source>
</reference>
<feature type="signal peptide" evidence="1">
    <location>
        <begin position="1"/>
        <end position="27"/>
    </location>
</feature>
<evidence type="ECO:0000256" key="1">
    <source>
        <dbReference type="SAM" id="SignalP"/>
    </source>
</evidence>
<sequence>MKMVKFAPIAITALLVGSTVVASTASAATDVPIEQEEIQPVFIKTTGTVESIEKRGDVIYYSLKDGENINVLAVTEDTFLFDNTGKKVEIKKGDKVVAYTYANKPAILIYPPQYSPEVVIVETEALGTAAVGSFDKNLVDENLSLKLNISKDTELTSTSGKEIVPSDLAGKDLLIFYTFTTKSIPAQTSPHKVVLLTQQESEQEHAANAVVTDIIAMDFYEVDGTKMVPLRLIAEELGYKVVAINNGALLTKGAQSYTMTRGEKLYGYNKALRSFEVAPALLEPGKTYVPLHFIDELLNN</sequence>
<evidence type="ECO:0000259" key="2">
    <source>
        <dbReference type="Pfam" id="PF07833"/>
    </source>
</evidence>
<protein>
    <submittedName>
        <fullName evidence="3">Stalk domain-containing protein</fullName>
    </submittedName>
</protein>
<keyword evidence="1" id="KW-0732">Signal</keyword>
<name>A0ABV8WZE5_9LACT</name>